<name>A0ABZ2BSI6_9RHOB</name>
<evidence type="ECO:0000313" key="2">
    <source>
        <dbReference type="Proteomes" id="UP001318682"/>
    </source>
</evidence>
<accession>A0ABZ2BSI6</accession>
<dbReference type="RefSeq" id="WP_187431192.1">
    <property type="nucleotide sequence ID" value="NZ_CP143423.1"/>
</dbReference>
<evidence type="ECO:0000313" key="1">
    <source>
        <dbReference type="EMBL" id="WVX48281.1"/>
    </source>
</evidence>
<sequence>MRAWDVEFGDLEAKGDTVTEDEKAYFTANRDIAKKTLSGNAAYAGGTPRSALCAVVNLPAVRAVLFLLPSAPSKGHGEYQNRYTYAATVGKALPTNGVREKIDAALADIVVENGLTKTNGHYAAMDLNGTGVRYFGDVCLVLKDCTVAADTLILERNGFEVRVPPVAAGDDTLEAELTKWAGKWAKHAVSMAAMRVIDGRPLGRRLMTTGTVSDRLIEDEDYLEVIMHAGFEPKDVAEVRVTAEDAGAEALIGDRARVGLAPTGAEALWRYRRRLATRLARGSGRNMLVRVVTTTGRAR</sequence>
<proteinExistence type="predicted"/>
<protein>
    <submittedName>
        <fullName evidence="1">Uncharacterized protein</fullName>
    </submittedName>
</protein>
<dbReference type="EMBL" id="CP143423">
    <property type="protein sequence ID" value="WVX48281.1"/>
    <property type="molecule type" value="Genomic_DNA"/>
</dbReference>
<gene>
    <name evidence="1" type="ORF">ROLI_013610</name>
</gene>
<organism evidence="1 2">
    <name type="scientific">Roseobacter fucihabitans</name>
    <dbReference type="NCBI Taxonomy" id="1537242"/>
    <lineage>
        <taxon>Bacteria</taxon>
        <taxon>Pseudomonadati</taxon>
        <taxon>Pseudomonadota</taxon>
        <taxon>Alphaproteobacteria</taxon>
        <taxon>Rhodobacterales</taxon>
        <taxon>Roseobacteraceae</taxon>
        <taxon>Roseobacter</taxon>
    </lineage>
</organism>
<dbReference type="Proteomes" id="UP001318682">
    <property type="component" value="Chromosome"/>
</dbReference>
<keyword evidence="2" id="KW-1185">Reference proteome</keyword>
<reference evidence="2" key="1">
    <citation type="submission" date="2024-01" db="EMBL/GenBank/DDBJ databases">
        <title>Roseobacter fucihabitans sp. nov., isolated from the brown alga Fucus spiralis.</title>
        <authorList>
            <person name="Hahnke S."/>
            <person name="Berger M."/>
            <person name="Schlingloff A."/>
            <person name="Athale I."/>
            <person name="Neumann-Schaal M."/>
            <person name="Adenaya A."/>
            <person name="Poehlein A."/>
            <person name="Daniel R."/>
            <person name="Pertersen J."/>
            <person name="Brinkhoff T."/>
        </authorList>
    </citation>
    <scope>NUCLEOTIDE SEQUENCE [LARGE SCALE GENOMIC DNA]</scope>
    <source>
        <strain evidence="2">B14</strain>
    </source>
</reference>